<evidence type="ECO:0000313" key="3">
    <source>
        <dbReference type="Proteomes" id="UP001162480"/>
    </source>
</evidence>
<dbReference type="AlphaFoldDB" id="A0AA36F2C2"/>
<feature type="compositionally biased region" description="Polar residues" evidence="1">
    <location>
        <begin position="109"/>
        <end position="130"/>
    </location>
</feature>
<organism evidence="2 3">
    <name type="scientific">Octopus vulgaris</name>
    <name type="common">Common octopus</name>
    <dbReference type="NCBI Taxonomy" id="6645"/>
    <lineage>
        <taxon>Eukaryota</taxon>
        <taxon>Metazoa</taxon>
        <taxon>Spiralia</taxon>
        <taxon>Lophotrochozoa</taxon>
        <taxon>Mollusca</taxon>
        <taxon>Cephalopoda</taxon>
        <taxon>Coleoidea</taxon>
        <taxon>Octopodiformes</taxon>
        <taxon>Octopoda</taxon>
        <taxon>Incirrata</taxon>
        <taxon>Octopodidae</taxon>
        <taxon>Octopus</taxon>
    </lineage>
</organism>
<dbReference type="EMBL" id="OX597817">
    <property type="protein sequence ID" value="CAI9721939.1"/>
    <property type="molecule type" value="Genomic_DNA"/>
</dbReference>
<name>A0AA36F2C2_OCTVU</name>
<protein>
    <submittedName>
        <fullName evidence="2">Uncharacterized protein</fullName>
    </submittedName>
</protein>
<dbReference type="Proteomes" id="UP001162480">
    <property type="component" value="Chromosome 4"/>
</dbReference>
<evidence type="ECO:0000313" key="2">
    <source>
        <dbReference type="EMBL" id="CAI9721939.1"/>
    </source>
</evidence>
<feature type="region of interest" description="Disordered" evidence="1">
    <location>
        <begin position="104"/>
        <end position="130"/>
    </location>
</feature>
<evidence type="ECO:0000256" key="1">
    <source>
        <dbReference type="SAM" id="MobiDB-lite"/>
    </source>
</evidence>
<keyword evidence="3" id="KW-1185">Reference proteome</keyword>
<sequence>MTLRRNIMKWKLRFFGHIMRWDGLERTIITGKVNGRRKRGRPTTSWLKDIAATGLSLFSAIHWVEDRRRCWADFCFTDQMFNARDYQKLCGNLQVHKKALNSVKKNPIKTGNSQKKSECRTGNQVPSRSL</sequence>
<gene>
    <name evidence="2" type="ORF">OCTVUL_1B031066</name>
</gene>
<reference evidence="2" key="1">
    <citation type="submission" date="2023-08" db="EMBL/GenBank/DDBJ databases">
        <authorList>
            <person name="Alioto T."/>
            <person name="Alioto T."/>
            <person name="Gomez Garrido J."/>
        </authorList>
    </citation>
    <scope>NUCLEOTIDE SEQUENCE</scope>
</reference>
<accession>A0AA36F2C2</accession>
<proteinExistence type="predicted"/>